<evidence type="ECO:0000259" key="2">
    <source>
        <dbReference type="Pfam" id="PF04545"/>
    </source>
</evidence>
<feature type="region of interest" description="Disordered" evidence="1">
    <location>
        <begin position="47"/>
        <end position="87"/>
    </location>
</feature>
<dbReference type="InterPro" id="IPR007630">
    <property type="entry name" value="RNA_pol_sigma70_r4"/>
</dbReference>
<gene>
    <name evidence="3" type="ORF">LCGC14_2438710</name>
</gene>
<dbReference type="InterPro" id="IPR000943">
    <property type="entry name" value="RNA_pol_sigma70"/>
</dbReference>
<name>A0A0F9DWL8_9ZZZZ</name>
<feature type="domain" description="RNA polymerase sigma-70 region 4" evidence="2">
    <location>
        <begin position="12"/>
        <end position="42"/>
    </location>
</feature>
<evidence type="ECO:0000256" key="1">
    <source>
        <dbReference type="SAM" id="MobiDB-lite"/>
    </source>
</evidence>
<dbReference type="EMBL" id="LAZR01037474">
    <property type="protein sequence ID" value="KKL22111.1"/>
    <property type="molecule type" value="Genomic_DNA"/>
</dbReference>
<evidence type="ECO:0000313" key="3">
    <source>
        <dbReference type="EMBL" id="KKL22111.1"/>
    </source>
</evidence>
<dbReference type="Pfam" id="PF04545">
    <property type="entry name" value="Sigma70_r4"/>
    <property type="match status" value="1"/>
</dbReference>
<dbReference type="SUPFAM" id="SSF88659">
    <property type="entry name" value="Sigma3 and sigma4 domains of RNA polymerase sigma factors"/>
    <property type="match status" value="1"/>
</dbReference>
<protein>
    <recommendedName>
        <fullName evidence="2">RNA polymerase sigma-70 region 4 domain-containing protein</fullName>
    </recommendedName>
</protein>
<organism evidence="3">
    <name type="scientific">marine sediment metagenome</name>
    <dbReference type="NCBI Taxonomy" id="412755"/>
    <lineage>
        <taxon>unclassified sequences</taxon>
        <taxon>metagenomes</taxon>
        <taxon>ecological metagenomes</taxon>
    </lineage>
</organism>
<dbReference type="GO" id="GO:0006352">
    <property type="term" value="P:DNA-templated transcription initiation"/>
    <property type="evidence" value="ECO:0007669"/>
    <property type="project" value="InterPro"/>
</dbReference>
<dbReference type="InterPro" id="IPR036388">
    <property type="entry name" value="WH-like_DNA-bd_sf"/>
</dbReference>
<sequence length="87" mass="9495">MNCSWVAVEAGDHPLQLIGEFLNISREGVRQIEKKALAKLREACKQADHGLQPDSTSGQDHIEPTYKGPKLEHEAHLLPALGGGELD</sequence>
<comment type="caution">
    <text evidence="3">The sequence shown here is derived from an EMBL/GenBank/DDBJ whole genome shotgun (WGS) entry which is preliminary data.</text>
</comment>
<dbReference type="PRINTS" id="PR00046">
    <property type="entry name" value="SIGMA70FCT"/>
</dbReference>
<dbReference type="Gene3D" id="1.10.10.10">
    <property type="entry name" value="Winged helix-like DNA-binding domain superfamily/Winged helix DNA-binding domain"/>
    <property type="match status" value="1"/>
</dbReference>
<proteinExistence type="predicted"/>
<feature type="compositionally biased region" description="Basic and acidic residues" evidence="1">
    <location>
        <begin position="60"/>
        <end position="76"/>
    </location>
</feature>
<dbReference type="GO" id="GO:0003700">
    <property type="term" value="F:DNA-binding transcription factor activity"/>
    <property type="evidence" value="ECO:0007669"/>
    <property type="project" value="InterPro"/>
</dbReference>
<reference evidence="3" key="1">
    <citation type="journal article" date="2015" name="Nature">
        <title>Complex archaea that bridge the gap between prokaryotes and eukaryotes.</title>
        <authorList>
            <person name="Spang A."/>
            <person name="Saw J.H."/>
            <person name="Jorgensen S.L."/>
            <person name="Zaremba-Niedzwiedzka K."/>
            <person name="Martijn J."/>
            <person name="Lind A.E."/>
            <person name="van Eijk R."/>
            <person name="Schleper C."/>
            <person name="Guy L."/>
            <person name="Ettema T.J."/>
        </authorList>
    </citation>
    <scope>NUCLEOTIDE SEQUENCE</scope>
</reference>
<dbReference type="InterPro" id="IPR013324">
    <property type="entry name" value="RNA_pol_sigma_r3/r4-like"/>
</dbReference>
<dbReference type="AlphaFoldDB" id="A0A0F9DWL8"/>
<accession>A0A0F9DWL8</accession>